<keyword evidence="2" id="KW-1185">Reference proteome</keyword>
<evidence type="ECO:0000313" key="2">
    <source>
        <dbReference type="Proteomes" id="UP001206925"/>
    </source>
</evidence>
<proteinExistence type="predicted"/>
<protein>
    <submittedName>
        <fullName evidence="1">Uncharacterized protein</fullName>
    </submittedName>
</protein>
<accession>A0AAD5GK80</accession>
<dbReference type="AlphaFoldDB" id="A0AAD5GK80"/>
<evidence type="ECO:0000313" key="1">
    <source>
        <dbReference type="EMBL" id="KAI7745932.1"/>
    </source>
</evidence>
<dbReference type="Proteomes" id="UP001206925">
    <property type="component" value="Unassembled WGS sequence"/>
</dbReference>
<dbReference type="EMBL" id="JAMZMK010007090">
    <property type="protein sequence ID" value="KAI7745932.1"/>
    <property type="molecule type" value="Genomic_DNA"/>
</dbReference>
<name>A0AAD5GK80_AMBAR</name>
<comment type="caution">
    <text evidence="1">The sequence shown here is derived from an EMBL/GenBank/DDBJ whole genome shotgun (WGS) entry which is preliminary data.</text>
</comment>
<gene>
    <name evidence="1" type="ORF">M8C21_023360</name>
</gene>
<reference evidence="1" key="1">
    <citation type="submission" date="2022-06" db="EMBL/GenBank/DDBJ databases">
        <title>Uncovering the hologenomic basis of an extraordinary plant invasion.</title>
        <authorList>
            <person name="Bieker V.C."/>
            <person name="Martin M.D."/>
            <person name="Gilbert T."/>
            <person name="Hodgins K."/>
            <person name="Battlay P."/>
            <person name="Petersen B."/>
            <person name="Wilson J."/>
        </authorList>
    </citation>
    <scope>NUCLEOTIDE SEQUENCE</scope>
    <source>
        <strain evidence="1">AA19_3_7</strain>
        <tissue evidence="1">Leaf</tissue>
    </source>
</reference>
<sequence>MLFRTTHKAPSMAIFFKSLLLVVII</sequence>
<organism evidence="1 2">
    <name type="scientific">Ambrosia artemisiifolia</name>
    <name type="common">Common ragweed</name>
    <dbReference type="NCBI Taxonomy" id="4212"/>
    <lineage>
        <taxon>Eukaryota</taxon>
        <taxon>Viridiplantae</taxon>
        <taxon>Streptophyta</taxon>
        <taxon>Embryophyta</taxon>
        <taxon>Tracheophyta</taxon>
        <taxon>Spermatophyta</taxon>
        <taxon>Magnoliopsida</taxon>
        <taxon>eudicotyledons</taxon>
        <taxon>Gunneridae</taxon>
        <taxon>Pentapetalae</taxon>
        <taxon>asterids</taxon>
        <taxon>campanulids</taxon>
        <taxon>Asterales</taxon>
        <taxon>Asteraceae</taxon>
        <taxon>Asteroideae</taxon>
        <taxon>Heliantheae alliance</taxon>
        <taxon>Heliantheae</taxon>
        <taxon>Ambrosia</taxon>
    </lineage>
</organism>